<dbReference type="InterPro" id="IPR043129">
    <property type="entry name" value="ATPase_NBD"/>
</dbReference>
<name>A0ABV7GMA4_9RHOB</name>
<dbReference type="RefSeq" id="WP_275633544.1">
    <property type="nucleotide sequence ID" value="NZ_JARGYD010000005.1"/>
</dbReference>
<dbReference type="Proteomes" id="UP001595632">
    <property type="component" value="Unassembled WGS sequence"/>
</dbReference>
<dbReference type="InterPro" id="IPR000577">
    <property type="entry name" value="Carb_kinase_FGGY"/>
</dbReference>
<accession>A0ABV7GMA4</accession>
<dbReference type="Pfam" id="PF02782">
    <property type="entry name" value="FGGY_C"/>
    <property type="match status" value="1"/>
</dbReference>
<feature type="domain" description="Carbohydrate kinase FGGY C-terminal" evidence="5">
    <location>
        <begin position="265"/>
        <end position="462"/>
    </location>
</feature>
<proteinExistence type="inferred from homology"/>
<evidence type="ECO:0000259" key="4">
    <source>
        <dbReference type="Pfam" id="PF00370"/>
    </source>
</evidence>
<evidence type="ECO:0000313" key="7">
    <source>
        <dbReference type="Proteomes" id="UP001595632"/>
    </source>
</evidence>
<dbReference type="InterPro" id="IPR018484">
    <property type="entry name" value="FGGY_N"/>
</dbReference>
<comment type="similarity">
    <text evidence="1">Belongs to the FGGY kinase family.</text>
</comment>
<dbReference type="Gene3D" id="1.20.58.2240">
    <property type="match status" value="1"/>
</dbReference>
<evidence type="ECO:0000256" key="1">
    <source>
        <dbReference type="ARBA" id="ARBA00009156"/>
    </source>
</evidence>
<protein>
    <submittedName>
        <fullName evidence="6">FGGY family pentulose kinase</fullName>
    </submittedName>
</protein>
<comment type="caution">
    <text evidence="6">The sequence shown here is derived from an EMBL/GenBank/DDBJ whole genome shotgun (WGS) entry which is preliminary data.</text>
</comment>
<keyword evidence="2" id="KW-0808">Transferase</keyword>
<gene>
    <name evidence="6" type="ORF">ACFOGP_08565</name>
</gene>
<dbReference type="Gene3D" id="3.30.420.40">
    <property type="match status" value="1"/>
</dbReference>
<dbReference type="PANTHER" id="PTHR43435:SF4">
    <property type="entry name" value="FGGY CARBOHYDRATE KINASE DOMAIN-CONTAINING PROTEIN"/>
    <property type="match status" value="1"/>
</dbReference>
<dbReference type="InterPro" id="IPR018485">
    <property type="entry name" value="FGGY_C"/>
</dbReference>
<dbReference type="SUPFAM" id="SSF53067">
    <property type="entry name" value="Actin-like ATPase domain"/>
    <property type="match status" value="2"/>
</dbReference>
<dbReference type="EMBL" id="JBHRTB010000010">
    <property type="protein sequence ID" value="MFC3142759.1"/>
    <property type="molecule type" value="Genomic_DNA"/>
</dbReference>
<sequence>MARNFCAVDVGTRSVRAGVFAEDGRQLSRDVVAITVHSARASHGEYSSEQIWQAVCTAVRRALDASGLAPSDISGIAFDATCSLVLTGGVPLGPDGRDTIAWFDHRALAEARDCTATGHPLIDRHGGSMSPEMQTPKLLWLKRNRRDLWDALTRAEDLTDHLATRATGAPVRSACTLTAKWAFAPDLGGWQQDFLAAVGLSDLSDRAGLTDPIVPPGSRAGGLSETSAAELGLAAGTPVAAGMVDAFAGTLGGLASAQDPAATLALITGTSNCVMSMTPDPCAAPGLWGPLQNAILPGHFVTEGGQSAAGAVLDHVLASWPWPDDTAPPDHAQVLTRLEQLVARDGAAFGRGIDVLPDFNGNRSPLADPLALGVISGLSLDRSLDGLCALYWRTAVALACGVRQIVDQFEAAGQPVNALTIAGGLTRSDLLTQLFADCCDLPALRPDAPDTVMLGTAMAAAAGSGLYPDLPSAAQAMRRGVTRFEPESAGRYDRDHAAFRLMQRHRADLRDLATG</sequence>
<dbReference type="PANTHER" id="PTHR43435">
    <property type="entry name" value="RIBULOKINASE"/>
    <property type="match status" value="1"/>
</dbReference>
<feature type="domain" description="Carbohydrate kinase FGGY N-terminal" evidence="4">
    <location>
        <begin position="7"/>
        <end position="252"/>
    </location>
</feature>
<dbReference type="GO" id="GO:0016301">
    <property type="term" value="F:kinase activity"/>
    <property type="evidence" value="ECO:0007669"/>
    <property type="project" value="UniProtKB-KW"/>
</dbReference>
<dbReference type="PIRSF" id="PIRSF000538">
    <property type="entry name" value="GlpK"/>
    <property type="match status" value="1"/>
</dbReference>
<evidence type="ECO:0000256" key="3">
    <source>
        <dbReference type="ARBA" id="ARBA00022777"/>
    </source>
</evidence>
<reference evidence="7" key="1">
    <citation type="journal article" date="2019" name="Int. J. Syst. Evol. Microbiol.">
        <title>The Global Catalogue of Microorganisms (GCM) 10K type strain sequencing project: providing services to taxonomists for standard genome sequencing and annotation.</title>
        <authorList>
            <consortium name="The Broad Institute Genomics Platform"/>
            <consortium name="The Broad Institute Genome Sequencing Center for Infectious Disease"/>
            <person name="Wu L."/>
            <person name="Ma J."/>
        </authorList>
    </citation>
    <scope>NUCLEOTIDE SEQUENCE [LARGE SCALE GENOMIC DNA]</scope>
    <source>
        <strain evidence="7">KCTC 52366</strain>
    </source>
</reference>
<organism evidence="6 7">
    <name type="scientific">Psychromarinibacter halotolerans</name>
    <dbReference type="NCBI Taxonomy" id="1775175"/>
    <lineage>
        <taxon>Bacteria</taxon>
        <taxon>Pseudomonadati</taxon>
        <taxon>Pseudomonadota</taxon>
        <taxon>Alphaproteobacteria</taxon>
        <taxon>Rhodobacterales</taxon>
        <taxon>Paracoccaceae</taxon>
        <taxon>Psychromarinibacter</taxon>
    </lineage>
</organism>
<keyword evidence="7" id="KW-1185">Reference proteome</keyword>
<evidence type="ECO:0000256" key="2">
    <source>
        <dbReference type="ARBA" id="ARBA00022679"/>
    </source>
</evidence>
<dbReference type="NCBIfam" id="TIGR01315">
    <property type="entry name" value="5C_CHO_kinase"/>
    <property type="match status" value="1"/>
</dbReference>
<dbReference type="Pfam" id="PF00370">
    <property type="entry name" value="FGGY_N"/>
    <property type="match status" value="1"/>
</dbReference>
<evidence type="ECO:0000313" key="6">
    <source>
        <dbReference type="EMBL" id="MFC3142759.1"/>
    </source>
</evidence>
<dbReference type="InterPro" id="IPR006003">
    <property type="entry name" value="FGGY_RbtK-like"/>
</dbReference>
<keyword evidence="3 6" id="KW-0418">Kinase</keyword>
<evidence type="ECO:0000259" key="5">
    <source>
        <dbReference type="Pfam" id="PF02782"/>
    </source>
</evidence>